<evidence type="ECO:0000256" key="8">
    <source>
        <dbReference type="HAMAP-Rule" id="MF_01161"/>
    </source>
</evidence>
<comment type="function">
    <text evidence="8">Ligates lysine onto the cytidine present at position 34 of the AUA codon-specific tRNA(Ile) that contains the anticodon CAU, in an ATP-dependent manner. Cytidine is converted to lysidine, thus changing the amino acid specificity of the tRNA from methionine to isoleucine.</text>
</comment>
<comment type="subcellular location">
    <subcellularLocation>
        <location evidence="1 8">Cytoplasm</location>
    </subcellularLocation>
</comment>
<evidence type="ECO:0000256" key="1">
    <source>
        <dbReference type="ARBA" id="ARBA00004496"/>
    </source>
</evidence>
<keyword evidence="4 8" id="KW-0819">tRNA processing</keyword>
<evidence type="ECO:0000256" key="2">
    <source>
        <dbReference type="ARBA" id="ARBA00022490"/>
    </source>
</evidence>
<accession>A0A229UGK5</accession>
<dbReference type="GO" id="GO:0005737">
    <property type="term" value="C:cytoplasm"/>
    <property type="evidence" value="ECO:0007669"/>
    <property type="project" value="UniProtKB-SubCell"/>
</dbReference>
<dbReference type="EMBL" id="NMQW01000071">
    <property type="protein sequence ID" value="OXM82491.1"/>
    <property type="molecule type" value="Genomic_DNA"/>
</dbReference>
<dbReference type="NCBIfam" id="TIGR02432">
    <property type="entry name" value="lysidine_TilS_N"/>
    <property type="match status" value="1"/>
</dbReference>
<dbReference type="CDD" id="cd01992">
    <property type="entry name" value="TilS_N"/>
    <property type="match status" value="1"/>
</dbReference>
<dbReference type="OrthoDB" id="9807403at2"/>
<feature type="domain" description="Lysidine-tRNA(Ile) synthetase C-terminal" evidence="9">
    <location>
        <begin position="390"/>
        <end position="463"/>
    </location>
</feature>
<dbReference type="Gene3D" id="3.40.50.620">
    <property type="entry name" value="HUPs"/>
    <property type="match status" value="1"/>
</dbReference>
<evidence type="ECO:0000256" key="3">
    <source>
        <dbReference type="ARBA" id="ARBA00022598"/>
    </source>
</evidence>
<comment type="caution">
    <text evidence="10">The sequence shown here is derived from an EMBL/GenBank/DDBJ whole genome shotgun (WGS) entry which is preliminary data.</text>
</comment>
<dbReference type="GO" id="GO:0032267">
    <property type="term" value="F:tRNA(Ile)-lysidine synthase activity"/>
    <property type="evidence" value="ECO:0007669"/>
    <property type="project" value="UniProtKB-EC"/>
</dbReference>
<protein>
    <recommendedName>
        <fullName evidence="8">tRNA(Ile)-lysidine synthase</fullName>
        <ecNumber evidence="8">6.3.4.19</ecNumber>
    </recommendedName>
    <alternativeName>
        <fullName evidence="8">tRNA(Ile)-2-lysyl-cytidine synthase</fullName>
    </alternativeName>
    <alternativeName>
        <fullName evidence="8">tRNA(Ile)-lysidine synthetase</fullName>
    </alternativeName>
</protein>
<dbReference type="Pfam" id="PF01171">
    <property type="entry name" value="ATP_bind_3"/>
    <property type="match status" value="1"/>
</dbReference>
<keyword evidence="2 8" id="KW-0963">Cytoplasm</keyword>
<gene>
    <name evidence="8 10" type="primary">tilS</name>
    <name evidence="10" type="ORF">CF651_30770</name>
</gene>
<keyword evidence="6 8" id="KW-0067">ATP-binding</keyword>
<feature type="binding site" evidence="8">
    <location>
        <begin position="28"/>
        <end position="33"/>
    </location>
    <ligand>
        <name>ATP</name>
        <dbReference type="ChEBI" id="CHEBI:30616"/>
    </ligand>
</feature>
<comment type="catalytic activity">
    <reaction evidence="7 8">
        <text>cytidine(34) in tRNA(Ile2) + L-lysine + ATP = lysidine(34) in tRNA(Ile2) + AMP + diphosphate + H(+)</text>
        <dbReference type="Rhea" id="RHEA:43744"/>
        <dbReference type="Rhea" id="RHEA-COMP:10625"/>
        <dbReference type="Rhea" id="RHEA-COMP:10670"/>
        <dbReference type="ChEBI" id="CHEBI:15378"/>
        <dbReference type="ChEBI" id="CHEBI:30616"/>
        <dbReference type="ChEBI" id="CHEBI:32551"/>
        <dbReference type="ChEBI" id="CHEBI:33019"/>
        <dbReference type="ChEBI" id="CHEBI:82748"/>
        <dbReference type="ChEBI" id="CHEBI:83665"/>
        <dbReference type="ChEBI" id="CHEBI:456215"/>
        <dbReference type="EC" id="6.3.4.19"/>
    </reaction>
</comment>
<dbReference type="AlphaFoldDB" id="A0A229UGK5"/>
<evidence type="ECO:0000313" key="11">
    <source>
        <dbReference type="Proteomes" id="UP000215509"/>
    </source>
</evidence>
<dbReference type="Gene3D" id="3.30.465.60">
    <property type="match status" value="1"/>
</dbReference>
<organism evidence="10 11">
    <name type="scientific">Paenibacillus rigui</name>
    <dbReference type="NCBI Taxonomy" id="554312"/>
    <lineage>
        <taxon>Bacteria</taxon>
        <taxon>Bacillati</taxon>
        <taxon>Bacillota</taxon>
        <taxon>Bacilli</taxon>
        <taxon>Bacillales</taxon>
        <taxon>Paenibacillaceae</taxon>
        <taxon>Paenibacillus</taxon>
    </lineage>
</organism>
<keyword evidence="3 8" id="KW-0436">Ligase</keyword>
<dbReference type="GO" id="GO:0006400">
    <property type="term" value="P:tRNA modification"/>
    <property type="evidence" value="ECO:0007669"/>
    <property type="project" value="UniProtKB-UniRule"/>
</dbReference>
<keyword evidence="5 8" id="KW-0547">Nucleotide-binding</keyword>
<sequence length="466" mass="53239">MDLVANVEMDVREQRLLQAGDRILVAVSGGPDSVALLHILFLLSGRWNWKLTVAHVNHLFRGEESEREAAFVAQWAERLGIPCEVGRLDVPQYIEDTGKNPQAAARELRYGFLHQAASLHGANKIALAHHADDQAETMLMRLLRGTGPAGLAGIPVLRSEQKVELVRPLLRIYKSEIVTYCEAAGLTYYTDSSNLDTKYFRNEIRLEVLPYLQRYNAQLPQSLNRLSQMMTVENDYLEQQTRDLWEQGVAQESDFAKWSRNWFARVHVALQRRLIKLILNYLALEGDSIDFLKLEQIREAIVRDEPSNLSLYLGNDLVLTREYDGIMIHNYVVPPLPYQYPVHRGQPCLDIPETGMRIDCRWGSRESVSNDQQRSASTTLFDADHLALPLQVRSRQEGDRMQLFGLNGSKKVKDIFIDTKIPPSQRQRIPVVTDALGRILWLPGVRRSSHAPVTDKTERFLQMTFT</sequence>
<dbReference type="RefSeq" id="WP_094018689.1">
    <property type="nucleotide sequence ID" value="NZ_NMQW01000071.1"/>
</dbReference>
<dbReference type="PANTHER" id="PTHR43033:SF1">
    <property type="entry name" value="TRNA(ILE)-LYSIDINE SYNTHASE-RELATED"/>
    <property type="match status" value="1"/>
</dbReference>
<dbReference type="SUPFAM" id="SSF82829">
    <property type="entry name" value="MesJ substrate recognition domain-like"/>
    <property type="match status" value="1"/>
</dbReference>
<proteinExistence type="inferred from homology"/>
<name>A0A229UGK5_9BACL</name>
<dbReference type="EC" id="6.3.4.19" evidence="8"/>
<dbReference type="SUPFAM" id="SSF52402">
    <property type="entry name" value="Adenine nucleotide alpha hydrolases-like"/>
    <property type="match status" value="1"/>
</dbReference>
<comment type="similarity">
    <text evidence="8">Belongs to the tRNA(Ile)-lysidine synthase family.</text>
</comment>
<evidence type="ECO:0000313" key="10">
    <source>
        <dbReference type="EMBL" id="OXM82491.1"/>
    </source>
</evidence>
<dbReference type="InterPro" id="IPR014729">
    <property type="entry name" value="Rossmann-like_a/b/a_fold"/>
</dbReference>
<comment type="domain">
    <text evidence="8">The N-terminal region contains the highly conserved SGGXDS motif, predicted to be a P-loop motif involved in ATP binding.</text>
</comment>
<reference evidence="10 11" key="1">
    <citation type="submission" date="2017-07" db="EMBL/GenBank/DDBJ databases">
        <title>Genome sequencing and assembly of Paenibacillus rigui.</title>
        <authorList>
            <person name="Mayilraj S."/>
        </authorList>
    </citation>
    <scope>NUCLEOTIDE SEQUENCE [LARGE SCALE GENOMIC DNA]</scope>
    <source>
        <strain evidence="10 11">JCM 16352</strain>
    </source>
</reference>
<dbReference type="InterPro" id="IPR012094">
    <property type="entry name" value="tRNA_Ile_lys_synt"/>
</dbReference>
<dbReference type="PANTHER" id="PTHR43033">
    <property type="entry name" value="TRNA(ILE)-LYSIDINE SYNTHASE-RELATED"/>
    <property type="match status" value="1"/>
</dbReference>
<evidence type="ECO:0000256" key="7">
    <source>
        <dbReference type="ARBA" id="ARBA00048539"/>
    </source>
</evidence>
<keyword evidence="11" id="KW-1185">Reference proteome</keyword>
<evidence type="ECO:0000256" key="4">
    <source>
        <dbReference type="ARBA" id="ARBA00022694"/>
    </source>
</evidence>
<dbReference type="NCBIfam" id="TIGR02433">
    <property type="entry name" value="lysidine_TilS_C"/>
    <property type="match status" value="1"/>
</dbReference>
<evidence type="ECO:0000259" key="9">
    <source>
        <dbReference type="SMART" id="SM00977"/>
    </source>
</evidence>
<dbReference type="InterPro" id="IPR011063">
    <property type="entry name" value="TilS/TtcA_N"/>
</dbReference>
<dbReference type="InterPro" id="IPR012795">
    <property type="entry name" value="tRNA_Ile_lys_synt_N"/>
</dbReference>
<dbReference type="SUPFAM" id="SSF56037">
    <property type="entry name" value="PheT/TilS domain"/>
    <property type="match status" value="1"/>
</dbReference>
<dbReference type="SMART" id="SM00977">
    <property type="entry name" value="TilS_C"/>
    <property type="match status" value="1"/>
</dbReference>
<evidence type="ECO:0000256" key="5">
    <source>
        <dbReference type="ARBA" id="ARBA00022741"/>
    </source>
</evidence>
<dbReference type="InterPro" id="IPR012796">
    <property type="entry name" value="Lysidine-tRNA-synth_C"/>
</dbReference>
<evidence type="ECO:0000256" key="6">
    <source>
        <dbReference type="ARBA" id="ARBA00022840"/>
    </source>
</evidence>
<dbReference type="GO" id="GO:0005524">
    <property type="term" value="F:ATP binding"/>
    <property type="evidence" value="ECO:0007669"/>
    <property type="project" value="UniProtKB-UniRule"/>
</dbReference>
<dbReference type="Pfam" id="PF11734">
    <property type="entry name" value="TilS_C"/>
    <property type="match status" value="1"/>
</dbReference>
<dbReference type="Proteomes" id="UP000215509">
    <property type="component" value="Unassembled WGS sequence"/>
</dbReference>
<dbReference type="HAMAP" id="MF_01161">
    <property type="entry name" value="tRNA_Ile_lys_synt"/>
    <property type="match status" value="1"/>
</dbReference>